<dbReference type="InParanoid" id="D8TD81"/>
<dbReference type="Gene3D" id="1.25.40.10">
    <property type="entry name" value="Tetratricopeptide repeat domain"/>
    <property type="match status" value="2"/>
</dbReference>
<keyword evidence="4" id="KW-1185">Reference proteome</keyword>
<accession>D8TD81</accession>
<proteinExistence type="predicted"/>
<protein>
    <recommendedName>
        <fullName evidence="5">Pentacotripeptide-repeat region of PRORP domain-containing protein</fullName>
    </recommendedName>
</protein>
<dbReference type="PANTHER" id="PTHR47926:SF533">
    <property type="entry name" value="DYW DOMAIN-CONTAINING PROTEIN"/>
    <property type="match status" value="1"/>
</dbReference>
<evidence type="ECO:0000313" key="4">
    <source>
        <dbReference type="Proteomes" id="UP000001514"/>
    </source>
</evidence>
<name>D8TD81_SELML</name>
<dbReference type="Pfam" id="PF01535">
    <property type="entry name" value="PPR"/>
    <property type="match status" value="3"/>
</dbReference>
<dbReference type="eggNOG" id="KOG4197">
    <property type="taxonomic scope" value="Eukaryota"/>
</dbReference>
<reference evidence="3 4" key="1">
    <citation type="journal article" date="2011" name="Science">
        <title>The Selaginella genome identifies genetic changes associated with the evolution of vascular plants.</title>
        <authorList>
            <person name="Banks J.A."/>
            <person name="Nishiyama T."/>
            <person name="Hasebe M."/>
            <person name="Bowman J.L."/>
            <person name="Gribskov M."/>
            <person name="dePamphilis C."/>
            <person name="Albert V.A."/>
            <person name="Aono N."/>
            <person name="Aoyama T."/>
            <person name="Ambrose B.A."/>
            <person name="Ashton N.W."/>
            <person name="Axtell M.J."/>
            <person name="Barker E."/>
            <person name="Barker M.S."/>
            <person name="Bennetzen J.L."/>
            <person name="Bonawitz N.D."/>
            <person name="Chapple C."/>
            <person name="Cheng C."/>
            <person name="Correa L.G."/>
            <person name="Dacre M."/>
            <person name="DeBarry J."/>
            <person name="Dreyer I."/>
            <person name="Elias M."/>
            <person name="Engstrom E.M."/>
            <person name="Estelle M."/>
            <person name="Feng L."/>
            <person name="Finet C."/>
            <person name="Floyd S.K."/>
            <person name="Frommer W.B."/>
            <person name="Fujita T."/>
            <person name="Gramzow L."/>
            <person name="Gutensohn M."/>
            <person name="Harholt J."/>
            <person name="Hattori M."/>
            <person name="Heyl A."/>
            <person name="Hirai T."/>
            <person name="Hiwatashi Y."/>
            <person name="Ishikawa M."/>
            <person name="Iwata M."/>
            <person name="Karol K.G."/>
            <person name="Koehler B."/>
            <person name="Kolukisaoglu U."/>
            <person name="Kubo M."/>
            <person name="Kurata T."/>
            <person name="Lalonde S."/>
            <person name="Li K."/>
            <person name="Li Y."/>
            <person name="Litt A."/>
            <person name="Lyons E."/>
            <person name="Manning G."/>
            <person name="Maruyama T."/>
            <person name="Michael T.P."/>
            <person name="Mikami K."/>
            <person name="Miyazaki S."/>
            <person name="Morinaga S."/>
            <person name="Murata T."/>
            <person name="Mueller-Roeber B."/>
            <person name="Nelson D.R."/>
            <person name="Obara M."/>
            <person name="Oguri Y."/>
            <person name="Olmstead R.G."/>
            <person name="Onodera N."/>
            <person name="Petersen B.L."/>
            <person name="Pils B."/>
            <person name="Prigge M."/>
            <person name="Rensing S.A."/>
            <person name="Riano-Pachon D.M."/>
            <person name="Roberts A.W."/>
            <person name="Sato Y."/>
            <person name="Scheller H.V."/>
            <person name="Schulz B."/>
            <person name="Schulz C."/>
            <person name="Shakirov E.V."/>
            <person name="Shibagaki N."/>
            <person name="Shinohara N."/>
            <person name="Shippen D.E."/>
            <person name="Soerensen I."/>
            <person name="Sotooka R."/>
            <person name="Sugimoto N."/>
            <person name="Sugita M."/>
            <person name="Sumikawa N."/>
            <person name="Tanurdzic M."/>
            <person name="Theissen G."/>
            <person name="Ulvskov P."/>
            <person name="Wakazuki S."/>
            <person name="Weng J.K."/>
            <person name="Willats W.W."/>
            <person name="Wipf D."/>
            <person name="Wolf P.G."/>
            <person name="Yang L."/>
            <person name="Zimmer A.D."/>
            <person name="Zhu Q."/>
            <person name="Mitros T."/>
            <person name="Hellsten U."/>
            <person name="Loque D."/>
            <person name="Otillar R."/>
            <person name="Salamov A."/>
            <person name="Schmutz J."/>
            <person name="Shapiro H."/>
            <person name="Lindquist E."/>
            <person name="Lucas S."/>
            <person name="Rokhsar D."/>
            <person name="Grigoriev I.V."/>
        </authorList>
    </citation>
    <scope>NUCLEOTIDE SEQUENCE [LARGE SCALE GENOMIC DNA]</scope>
</reference>
<evidence type="ECO:0000256" key="2">
    <source>
        <dbReference type="PROSITE-ProRule" id="PRU00708"/>
    </source>
</evidence>
<feature type="repeat" description="PPR" evidence="2">
    <location>
        <begin position="36"/>
        <end position="66"/>
    </location>
</feature>
<organism evidence="4">
    <name type="scientific">Selaginella moellendorffii</name>
    <name type="common">Spikemoss</name>
    <dbReference type="NCBI Taxonomy" id="88036"/>
    <lineage>
        <taxon>Eukaryota</taxon>
        <taxon>Viridiplantae</taxon>
        <taxon>Streptophyta</taxon>
        <taxon>Embryophyta</taxon>
        <taxon>Tracheophyta</taxon>
        <taxon>Lycopodiopsida</taxon>
        <taxon>Selaginellales</taxon>
        <taxon>Selaginellaceae</taxon>
        <taxon>Selaginella</taxon>
    </lineage>
</organism>
<dbReference type="NCBIfam" id="TIGR00756">
    <property type="entry name" value="PPR"/>
    <property type="match status" value="1"/>
</dbReference>
<dbReference type="AlphaFoldDB" id="D8TD81"/>
<dbReference type="PANTHER" id="PTHR47926">
    <property type="entry name" value="PENTATRICOPEPTIDE REPEAT-CONTAINING PROTEIN"/>
    <property type="match status" value="1"/>
</dbReference>
<dbReference type="PROSITE" id="PS51375">
    <property type="entry name" value="PPR"/>
    <property type="match status" value="1"/>
</dbReference>
<dbReference type="InterPro" id="IPR011990">
    <property type="entry name" value="TPR-like_helical_dom_sf"/>
</dbReference>
<evidence type="ECO:0008006" key="5">
    <source>
        <dbReference type="Google" id="ProtNLM"/>
    </source>
</evidence>
<keyword evidence="1" id="KW-0677">Repeat</keyword>
<dbReference type="HOGENOM" id="CLU_002706_0_0_1"/>
<dbReference type="InterPro" id="IPR046960">
    <property type="entry name" value="PPR_At4g14850-like_plant"/>
</dbReference>
<dbReference type="GO" id="GO:0003723">
    <property type="term" value="F:RNA binding"/>
    <property type="evidence" value="ECO:0007669"/>
    <property type="project" value="InterPro"/>
</dbReference>
<evidence type="ECO:0000256" key="1">
    <source>
        <dbReference type="ARBA" id="ARBA00022737"/>
    </source>
</evidence>
<evidence type="ECO:0000313" key="3">
    <source>
        <dbReference type="EMBL" id="EFJ05375.1"/>
    </source>
</evidence>
<dbReference type="Gramene" id="EFJ05375">
    <property type="protein sequence ID" value="EFJ05375"/>
    <property type="gene ID" value="SELMODRAFT_137251"/>
</dbReference>
<dbReference type="InterPro" id="IPR002885">
    <property type="entry name" value="PPR_rpt"/>
</dbReference>
<gene>
    <name evidence="3" type="ORF">SELMODRAFT_137251</name>
</gene>
<dbReference type="KEGG" id="smo:SELMODRAFT_137251"/>
<sequence length="186" mass="20982">MPERDLVSWNAVLWAITQHGDLDAARKLFDQFPTTNLVSWSTLLTAYAQRGRTKDAIQLFDAMKLCEEPDEVCFVSAILACSHDGKVHAGRAWFVSMAFDFELEATKQHYCCMVDLLARGGYLDDSKELIHDMPFVPDFLEWTCLLGAARSSPRKESLREMRRAFDLEPESAASYVLVANASTPIK</sequence>
<dbReference type="Proteomes" id="UP000001514">
    <property type="component" value="Unassembled WGS sequence"/>
</dbReference>
<dbReference type="STRING" id="88036.D8TD81"/>
<dbReference type="EMBL" id="GL377727">
    <property type="protein sequence ID" value="EFJ05375.1"/>
    <property type="molecule type" value="Genomic_DNA"/>
</dbReference>
<dbReference type="GO" id="GO:0009451">
    <property type="term" value="P:RNA modification"/>
    <property type="evidence" value="ECO:0007669"/>
    <property type="project" value="InterPro"/>
</dbReference>